<sequence>MISSIVRWHPPQMPPSFLHAAIQGDFKAKVLINAKVQNYNTNRASRAILPKNKTALCRKLYLQMIIIITSIGGR</sequence>
<organism evidence="1 2">
    <name type="scientific">Vibrio sinaloensis DSM 21326</name>
    <dbReference type="NCBI Taxonomy" id="945550"/>
    <lineage>
        <taxon>Bacteria</taxon>
        <taxon>Pseudomonadati</taxon>
        <taxon>Pseudomonadota</taxon>
        <taxon>Gammaproteobacteria</taxon>
        <taxon>Vibrionales</taxon>
        <taxon>Vibrionaceae</taxon>
        <taxon>Vibrio</taxon>
        <taxon>Vibrio oreintalis group</taxon>
    </lineage>
</organism>
<gene>
    <name evidence="1" type="ORF">VISI1226_04552</name>
</gene>
<reference evidence="1 2" key="1">
    <citation type="journal article" date="2012" name="Int. J. Syst. Evol. Microbiol.">
        <title>Vibrio caribbeanicus sp. nov., isolated from the marine sponge Scleritoderma cyanea.</title>
        <authorList>
            <person name="Hoffmann M."/>
            <person name="Monday S.R."/>
            <person name="Allard M.W."/>
            <person name="Strain E.A."/>
            <person name="Whittaker P."/>
            <person name="Naum M."/>
            <person name="McCarthy P.J."/>
            <person name="Lopez J.V."/>
            <person name="Fischer M."/>
            <person name="Brown E.W."/>
        </authorList>
    </citation>
    <scope>NUCLEOTIDE SEQUENCE [LARGE SCALE GENOMIC DNA]</scope>
    <source>
        <strain evidence="2">DSMZ 21326</strain>
    </source>
</reference>
<dbReference type="EMBL" id="AEVT01000024">
    <property type="protein sequence ID" value="EGA71259.1"/>
    <property type="molecule type" value="Genomic_DNA"/>
</dbReference>
<proteinExistence type="predicted"/>
<accession>E8M407</accession>
<comment type="caution">
    <text evidence="1">The sequence shown here is derived from an EMBL/GenBank/DDBJ whole genome shotgun (WGS) entry which is preliminary data.</text>
</comment>
<dbReference type="AlphaFoldDB" id="E8M407"/>
<evidence type="ECO:0000313" key="2">
    <source>
        <dbReference type="Proteomes" id="UP000006228"/>
    </source>
</evidence>
<dbReference type="Proteomes" id="UP000006228">
    <property type="component" value="Unassembled WGS sequence"/>
</dbReference>
<evidence type="ECO:0000313" key="1">
    <source>
        <dbReference type="EMBL" id="EGA71259.1"/>
    </source>
</evidence>
<protein>
    <submittedName>
        <fullName evidence="1">Uncharacterized protein</fullName>
    </submittedName>
</protein>
<name>E8M407_PHOS4</name>